<protein>
    <recommendedName>
        <fullName evidence="8">Thioredoxin domain-containing protein</fullName>
    </recommendedName>
</protein>
<dbReference type="GO" id="GO:0005789">
    <property type="term" value="C:endoplasmic reticulum membrane"/>
    <property type="evidence" value="ECO:0007669"/>
    <property type="project" value="UniProtKB-SubCell"/>
</dbReference>
<dbReference type="EMBL" id="HBIQ01083531">
    <property type="protein sequence ID" value="CAE0585254.1"/>
    <property type="molecule type" value="Transcribed_RNA"/>
</dbReference>
<evidence type="ECO:0000256" key="2">
    <source>
        <dbReference type="ARBA" id="ARBA00022692"/>
    </source>
</evidence>
<accession>A0A7S3TIT0</accession>
<dbReference type="AlphaFoldDB" id="A0A7S3TIT0"/>
<dbReference type="CDD" id="cd02961">
    <property type="entry name" value="PDI_a_family"/>
    <property type="match status" value="1"/>
</dbReference>
<evidence type="ECO:0000256" key="1">
    <source>
        <dbReference type="ARBA" id="ARBA00004389"/>
    </source>
</evidence>
<evidence type="ECO:0000256" key="6">
    <source>
        <dbReference type="SAM" id="Phobius"/>
    </source>
</evidence>
<organism evidence="9">
    <name type="scientific">Strombidinopsis acuminata</name>
    <dbReference type="NCBI Taxonomy" id="141414"/>
    <lineage>
        <taxon>Eukaryota</taxon>
        <taxon>Sar</taxon>
        <taxon>Alveolata</taxon>
        <taxon>Ciliophora</taxon>
        <taxon>Intramacronucleata</taxon>
        <taxon>Spirotrichea</taxon>
        <taxon>Choreotrichia</taxon>
        <taxon>Choreotrichida</taxon>
        <taxon>Strombidinopsidae</taxon>
        <taxon>Strombidinopsis</taxon>
    </lineage>
</organism>
<feature type="transmembrane region" description="Helical" evidence="6">
    <location>
        <begin position="164"/>
        <end position="186"/>
    </location>
</feature>
<evidence type="ECO:0000256" key="5">
    <source>
        <dbReference type="ARBA" id="ARBA00045246"/>
    </source>
</evidence>
<evidence type="ECO:0000256" key="4">
    <source>
        <dbReference type="ARBA" id="ARBA00023136"/>
    </source>
</evidence>
<keyword evidence="2 6" id="KW-0812">Transmembrane</keyword>
<keyword evidence="3 6" id="KW-1133">Transmembrane helix</keyword>
<comment type="function">
    <text evidence="5">Probable disulfide isomerase, which participates in the folding of proteins containing disulfide bonds. May act as a dithiol oxidase. Acts as a regulator of endoplasmic reticulum-mitochondria contact sites via its ability to regulate redox signals.</text>
</comment>
<gene>
    <name evidence="9" type="ORF">SACU0126_LOCUS26652</name>
</gene>
<evidence type="ECO:0000313" key="9">
    <source>
        <dbReference type="EMBL" id="CAE0585254.1"/>
    </source>
</evidence>
<evidence type="ECO:0000259" key="8">
    <source>
        <dbReference type="Pfam" id="PF00085"/>
    </source>
</evidence>
<reference evidence="9" key="1">
    <citation type="submission" date="2021-01" db="EMBL/GenBank/DDBJ databases">
        <authorList>
            <person name="Corre E."/>
            <person name="Pelletier E."/>
            <person name="Niang G."/>
            <person name="Scheremetjew M."/>
            <person name="Finn R."/>
            <person name="Kale V."/>
            <person name="Holt S."/>
            <person name="Cochrane G."/>
            <person name="Meng A."/>
            <person name="Brown T."/>
            <person name="Cohen L."/>
        </authorList>
    </citation>
    <scope>NUCLEOTIDE SEQUENCE</scope>
    <source>
        <strain evidence="9">SPMC142</strain>
    </source>
</reference>
<dbReference type="SUPFAM" id="SSF52833">
    <property type="entry name" value="Thioredoxin-like"/>
    <property type="match status" value="1"/>
</dbReference>
<feature type="domain" description="Thioredoxin" evidence="8">
    <location>
        <begin position="33"/>
        <end position="113"/>
    </location>
</feature>
<dbReference type="PANTHER" id="PTHR46426:SF1">
    <property type="entry name" value="PROTEIN DISULFIDE-ISOMERASE TMX3"/>
    <property type="match status" value="1"/>
</dbReference>
<evidence type="ECO:0000256" key="7">
    <source>
        <dbReference type="SAM" id="SignalP"/>
    </source>
</evidence>
<keyword evidence="7" id="KW-0732">Signal</keyword>
<name>A0A7S3TIT0_9SPIT</name>
<evidence type="ECO:0000256" key="3">
    <source>
        <dbReference type="ARBA" id="ARBA00022989"/>
    </source>
</evidence>
<dbReference type="PROSITE" id="PS00194">
    <property type="entry name" value="THIOREDOXIN_1"/>
    <property type="match status" value="1"/>
</dbReference>
<keyword evidence="4 6" id="KW-0472">Membrane</keyword>
<dbReference type="Pfam" id="PF00085">
    <property type="entry name" value="Thioredoxin"/>
    <property type="match status" value="1"/>
</dbReference>
<dbReference type="PANTHER" id="PTHR46426">
    <property type="entry name" value="PROTEIN DISULFIDE-ISOMERASE TMX3"/>
    <property type="match status" value="1"/>
</dbReference>
<dbReference type="InterPro" id="IPR052250">
    <property type="entry name" value="PDI_TMX3"/>
</dbReference>
<feature type="chain" id="PRO_5030843916" description="Thioredoxin domain-containing protein" evidence="7">
    <location>
        <begin position="22"/>
        <end position="220"/>
    </location>
</feature>
<dbReference type="Gene3D" id="3.40.30.10">
    <property type="entry name" value="Glutaredoxin"/>
    <property type="match status" value="1"/>
</dbReference>
<proteinExistence type="predicted"/>
<sequence length="220" mass="24209">MGAGRLPQLFWVSLALGGAWGASVRLDRELWFDHLDGSRDWFVAFEQSGCPHCERLRPMWAAFSNSLSLSESSSLGVGSVNVSAENGIALTFGVEKFPTLLLISADGRVYEDTSRRRSIPGLRAFALGGYKATLSYMDAPTTLLDNVPVWWLILRSLWKPLKTALGLALAIAACIAGLIKWLAWYFEVGDDELVSKVDEGAVARIKARRAKDTKMETKVD</sequence>
<dbReference type="InterPro" id="IPR017937">
    <property type="entry name" value="Thioredoxin_CS"/>
</dbReference>
<feature type="signal peptide" evidence="7">
    <location>
        <begin position="1"/>
        <end position="21"/>
    </location>
</feature>
<dbReference type="InterPro" id="IPR013766">
    <property type="entry name" value="Thioredoxin_domain"/>
</dbReference>
<comment type="subcellular location">
    <subcellularLocation>
        <location evidence="1">Endoplasmic reticulum membrane</location>
        <topology evidence="1">Single-pass membrane protein</topology>
    </subcellularLocation>
</comment>
<dbReference type="InterPro" id="IPR036249">
    <property type="entry name" value="Thioredoxin-like_sf"/>
</dbReference>